<dbReference type="GO" id="GO:0030599">
    <property type="term" value="F:pectinesterase activity"/>
    <property type="evidence" value="ECO:0007669"/>
    <property type="project" value="UniProtKB-UniRule"/>
</dbReference>
<dbReference type="GO" id="GO:0042545">
    <property type="term" value="P:cell wall modification"/>
    <property type="evidence" value="ECO:0007669"/>
    <property type="project" value="UniProtKB-UniRule"/>
</dbReference>
<dbReference type="Proteomes" id="UP000503278">
    <property type="component" value="Chromosome"/>
</dbReference>
<dbReference type="InterPro" id="IPR011050">
    <property type="entry name" value="Pectin_lyase_fold/virulence"/>
</dbReference>
<evidence type="ECO:0000256" key="5">
    <source>
        <dbReference type="RuleBase" id="RU000589"/>
    </source>
</evidence>
<dbReference type="Gene3D" id="2.160.20.10">
    <property type="entry name" value="Single-stranded right-handed beta-helix, Pectin lyase-like"/>
    <property type="match status" value="1"/>
</dbReference>
<comment type="similarity">
    <text evidence="1">Belongs to the pectinesterase family.</text>
</comment>
<evidence type="ECO:0000256" key="3">
    <source>
        <dbReference type="ARBA" id="ARBA00023085"/>
    </source>
</evidence>
<keyword evidence="3 5" id="KW-0063">Aspartyl esterase</keyword>
<sequence length="335" mass="37355">MKKLFVLFGWILVVGRAVAQPVTTPVQLTVAQDGSGKYKTIQEAVNAVRDLSQQQAIIHIKKGVYHEKLVIPSWKTHITLIGEDKENTIITNNDYSGKPVPSGHDAMGKEKMNTFTSYTVLVQGNDFCAENLTIENNAGRVGQAVALHVEGDKCIIKNCRLLGNQDTLYMATSNSRQYYEGCYIEGTTDFIFGEATAVFQSCTIKSLLNRSYITAAATSQQQQYGYVLLDCKLIADTSVQKQFLGRPWRPYAKTVYIRTQMGAHIIAEGWNPWKGDAMFPEKEKTAYYAEYGSTGPGADVKGRVSWSHQLTAHEAKLYNVQNILAGQDHWNPQKN</sequence>
<protein>
    <recommendedName>
        <fullName evidence="5">Pectinesterase</fullName>
        <ecNumber evidence="5">3.1.1.11</ecNumber>
    </recommendedName>
</protein>
<organism evidence="7 8">
    <name type="scientific">Mucilaginibacter robiniae</name>
    <dbReference type="NCBI Taxonomy" id="2728022"/>
    <lineage>
        <taxon>Bacteria</taxon>
        <taxon>Pseudomonadati</taxon>
        <taxon>Bacteroidota</taxon>
        <taxon>Sphingobacteriia</taxon>
        <taxon>Sphingobacteriales</taxon>
        <taxon>Sphingobacteriaceae</taxon>
        <taxon>Mucilaginibacter</taxon>
    </lineage>
</organism>
<evidence type="ECO:0000256" key="2">
    <source>
        <dbReference type="ARBA" id="ARBA00022801"/>
    </source>
</evidence>
<dbReference type="InterPro" id="IPR000070">
    <property type="entry name" value="Pectinesterase_cat"/>
</dbReference>
<dbReference type="PROSITE" id="PS00503">
    <property type="entry name" value="PECTINESTERASE_2"/>
    <property type="match status" value="1"/>
</dbReference>
<dbReference type="GO" id="GO:0009279">
    <property type="term" value="C:cell outer membrane"/>
    <property type="evidence" value="ECO:0007669"/>
    <property type="project" value="TreeGrafter"/>
</dbReference>
<reference evidence="7 8" key="1">
    <citation type="submission" date="2020-04" db="EMBL/GenBank/DDBJ databases">
        <title>Genome sequencing of novel species.</title>
        <authorList>
            <person name="Heo J."/>
            <person name="Kim S.-J."/>
            <person name="Kim J.-S."/>
            <person name="Hong S.-B."/>
            <person name="Kwon S.-W."/>
        </authorList>
    </citation>
    <scope>NUCLEOTIDE SEQUENCE [LARGE SCALE GENOMIC DNA]</scope>
    <source>
        <strain evidence="7 8">F39-2</strain>
    </source>
</reference>
<dbReference type="InterPro" id="IPR033131">
    <property type="entry name" value="Pectinesterase_Asp_AS"/>
</dbReference>
<comment type="pathway">
    <text evidence="5">Glycan metabolism; pectin degradation; 2-dehydro-3-deoxy-D-gluconate from pectin: step 1/5.</text>
</comment>
<feature type="chain" id="PRO_5029941770" description="Pectinesterase" evidence="5">
    <location>
        <begin position="20"/>
        <end position="335"/>
    </location>
</feature>
<feature type="active site" evidence="4">
    <location>
        <position position="189"/>
    </location>
</feature>
<dbReference type="PANTHER" id="PTHR31321:SF57">
    <property type="entry name" value="PECTINESTERASE 53-RELATED"/>
    <property type="match status" value="1"/>
</dbReference>
<feature type="signal peptide" evidence="5">
    <location>
        <begin position="1"/>
        <end position="19"/>
    </location>
</feature>
<dbReference type="SUPFAM" id="SSF51126">
    <property type="entry name" value="Pectin lyase-like"/>
    <property type="match status" value="1"/>
</dbReference>
<gene>
    <name evidence="7" type="ORF">HH214_01260</name>
</gene>
<accession>A0A7L5E2M3</accession>
<keyword evidence="5" id="KW-0732">Signal</keyword>
<dbReference type="PANTHER" id="PTHR31321">
    <property type="entry name" value="ACYL-COA THIOESTER HYDROLASE YBHC-RELATED"/>
    <property type="match status" value="1"/>
</dbReference>
<dbReference type="GO" id="GO:0045490">
    <property type="term" value="P:pectin catabolic process"/>
    <property type="evidence" value="ECO:0007669"/>
    <property type="project" value="UniProtKB-UniRule"/>
</dbReference>
<dbReference type="AlphaFoldDB" id="A0A7L5E2M3"/>
<dbReference type="KEGG" id="mrob:HH214_01260"/>
<evidence type="ECO:0000259" key="6">
    <source>
        <dbReference type="Pfam" id="PF01095"/>
    </source>
</evidence>
<dbReference type="EC" id="3.1.1.11" evidence="5"/>
<dbReference type="RefSeq" id="WP_169605614.1">
    <property type="nucleotide sequence ID" value="NZ_CP051682.1"/>
</dbReference>
<proteinExistence type="inferred from homology"/>
<dbReference type="EMBL" id="CP051682">
    <property type="protein sequence ID" value="QJD94596.1"/>
    <property type="molecule type" value="Genomic_DNA"/>
</dbReference>
<evidence type="ECO:0000313" key="8">
    <source>
        <dbReference type="Proteomes" id="UP000503278"/>
    </source>
</evidence>
<dbReference type="UniPathway" id="UPA00545">
    <property type="reaction ID" value="UER00823"/>
</dbReference>
<dbReference type="InterPro" id="IPR012334">
    <property type="entry name" value="Pectin_lyas_fold"/>
</dbReference>
<feature type="domain" description="Pectinesterase catalytic" evidence="6">
    <location>
        <begin position="28"/>
        <end position="326"/>
    </location>
</feature>
<dbReference type="Pfam" id="PF01095">
    <property type="entry name" value="Pectinesterase"/>
    <property type="match status" value="1"/>
</dbReference>
<evidence type="ECO:0000256" key="1">
    <source>
        <dbReference type="ARBA" id="ARBA00008891"/>
    </source>
</evidence>
<evidence type="ECO:0000256" key="4">
    <source>
        <dbReference type="PROSITE-ProRule" id="PRU10040"/>
    </source>
</evidence>
<keyword evidence="8" id="KW-1185">Reference proteome</keyword>
<comment type="catalytic activity">
    <reaction evidence="5">
        <text>[(1-&gt;4)-alpha-D-galacturonosyl methyl ester](n) + n H2O = [(1-&gt;4)-alpha-D-galacturonosyl](n) + n methanol + n H(+)</text>
        <dbReference type="Rhea" id="RHEA:22380"/>
        <dbReference type="Rhea" id="RHEA-COMP:14570"/>
        <dbReference type="Rhea" id="RHEA-COMP:14573"/>
        <dbReference type="ChEBI" id="CHEBI:15377"/>
        <dbReference type="ChEBI" id="CHEBI:15378"/>
        <dbReference type="ChEBI" id="CHEBI:17790"/>
        <dbReference type="ChEBI" id="CHEBI:140522"/>
        <dbReference type="ChEBI" id="CHEBI:140523"/>
        <dbReference type="EC" id="3.1.1.11"/>
    </reaction>
</comment>
<evidence type="ECO:0000313" key="7">
    <source>
        <dbReference type="EMBL" id="QJD94596.1"/>
    </source>
</evidence>
<keyword evidence="2 5" id="KW-0378">Hydrolase</keyword>
<name>A0A7L5E2M3_9SPHI</name>